<dbReference type="EMBL" id="FXXQ01000001">
    <property type="protein sequence ID" value="SMX21967.1"/>
    <property type="molecule type" value="Genomic_DNA"/>
</dbReference>
<accession>A0A238IUJ1</accession>
<dbReference type="AlphaFoldDB" id="A0A238IUJ1"/>
<sequence length="111" mass="12063">MGKKGSTAQTAYPNGALEAVLKMQRAGFGGIVGAQIAWLESLGDIGAEVAEFVTDRIKEDVKFQREILECEDLDEARSLQSAFIRKAVNQYQAETGKLTSMSLNALKVSHD</sequence>
<protein>
    <submittedName>
        <fullName evidence="2">Phasin protein</fullName>
    </submittedName>
</protein>
<dbReference type="InterPro" id="IPR018968">
    <property type="entry name" value="Phasin"/>
</dbReference>
<proteinExistence type="predicted"/>
<dbReference type="RefSeq" id="WP_176440154.1">
    <property type="nucleotide sequence ID" value="NZ_FXXQ01000001.1"/>
</dbReference>
<evidence type="ECO:0000259" key="1">
    <source>
        <dbReference type="Pfam" id="PF09361"/>
    </source>
</evidence>
<feature type="domain" description="Phasin" evidence="1">
    <location>
        <begin position="19"/>
        <end position="104"/>
    </location>
</feature>
<evidence type="ECO:0000313" key="3">
    <source>
        <dbReference type="Proteomes" id="UP000201838"/>
    </source>
</evidence>
<dbReference type="Pfam" id="PF09361">
    <property type="entry name" value="Phasin_2"/>
    <property type="match status" value="1"/>
</dbReference>
<name>A0A238IUJ1_9RHOB</name>
<evidence type="ECO:0000313" key="2">
    <source>
        <dbReference type="EMBL" id="SMX21967.1"/>
    </source>
</evidence>
<reference evidence="2 3" key="1">
    <citation type="submission" date="2017-05" db="EMBL/GenBank/DDBJ databases">
        <authorList>
            <person name="Song R."/>
            <person name="Chenine A.L."/>
            <person name="Ruprecht R.M."/>
        </authorList>
    </citation>
    <scope>NUCLEOTIDE SEQUENCE [LARGE SCALE GENOMIC DNA]</scope>
    <source>
        <strain evidence="2 3">CECT 8489</strain>
    </source>
</reference>
<gene>
    <name evidence="2" type="ORF">BOA8489_00054</name>
</gene>
<dbReference type="Proteomes" id="UP000201838">
    <property type="component" value="Unassembled WGS sequence"/>
</dbReference>
<keyword evidence="3" id="KW-1185">Reference proteome</keyword>
<organism evidence="2 3">
    <name type="scientific">Boseongicola aestuarii</name>
    <dbReference type="NCBI Taxonomy" id="1470561"/>
    <lineage>
        <taxon>Bacteria</taxon>
        <taxon>Pseudomonadati</taxon>
        <taxon>Pseudomonadota</taxon>
        <taxon>Alphaproteobacteria</taxon>
        <taxon>Rhodobacterales</taxon>
        <taxon>Paracoccaceae</taxon>
        <taxon>Boseongicola</taxon>
    </lineage>
</organism>